<dbReference type="PANTHER" id="PTHR40459">
    <property type="entry name" value="CONSERVED HYPOTHETICAL ALANINE AND LEUCINE RICH PROTEIN"/>
    <property type="match status" value="1"/>
</dbReference>
<dbReference type="Pfam" id="PF10728">
    <property type="entry name" value="DUF2520"/>
    <property type="match status" value="1"/>
</dbReference>
<evidence type="ECO:0008006" key="6">
    <source>
        <dbReference type="Google" id="ProtNLM"/>
    </source>
</evidence>
<evidence type="ECO:0000259" key="3">
    <source>
        <dbReference type="Pfam" id="PF10728"/>
    </source>
</evidence>
<evidence type="ECO:0000313" key="4">
    <source>
        <dbReference type="EMBL" id="ABD09940.1"/>
    </source>
</evidence>
<gene>
    <name evidence="4" type="ordered locus">Francci3_0556</name>
</gene>
<dbReference type="RefSeq" id="WP_011435016.1">
    <property type="nucleotide sequence ID" value="NC_007777.1"/>
</dbReference>
<feature type="compositionally biased region" description="Basic and acidic residues" evidence="1">
    <location>
        <begin position="321"/>
        <end position="334"/>
    </location>
</feature>
<dbReference type="KEGG" id="fra:Francci3_0556"/>
<dbReference type="Gene3D" id="1.10.1040.20">
    <property type="entry name" value="ProC-like, C-terminal domain"/>
    <property type="match status" value="1"/>
</dbReference>
<dbReference type="HOGENOM" id="CLU_055635_0_0_11"/>
<dbReference type="Proteomes" id="UP000001937">
    <property type="component" value="Chromosome"/>
</dbReference>
<feature type="domain" description="Putative oxidoreductase/dehydrogenase Rossmann-like" evidence="2">
    <location>
        <begin position="38"/>
        <end position="156"/>
    </location>
</feature>
<evidence type="ECO:0000259" key="2">
    <source>
        <dbReference type="Pfam" id="PF10727"/>
    </source>
</evidence>
<dbReference type="Gene3D" id="3.40.50.720">
    <property type="entry name" value="NAD(P)-binding Rossmann-like Domain"/>
    <property type="match status" value="1"/>
</dbReference>
<dbReference type="Pfam" id="PF10727">
    <property type="entry name" value="Rossmann-like"/>
    <property type="match status" value="1"/>
</dbReference>
<dbReference type="PANTHER" id="PTHR40459:SF1">
    <property type="entry name" value="CONSERVED HYPOTHETICAL ALANINE AND LEUCINE RICH PROTEIN"/>
    <property type="match status" value="1"/>
</dbReference>
<accession>Q2JFK2</accession>
<dbReference type="SUPFAM" id="SSF51735">
    <property type="entry name" value="NAD(P)-binding Rossmann-fold domains"/>
    <property type="match status" value="1"/>
</dbReference>
<feature type="compositionally biased region" description="Low complexity" evidence="1">
    <location>
        <begin position="22"/>
        <end position="31"/>
    </location>
</feature>
<dbReference type="InterPro" id="IPR019665">
    <property type="entry name" value="OxRdtase/DH_put_Rossmann_dom"/>
</dbReference>
<dbReference type="InterPro" id="IPR018931">
    <property type="entry name" value="DUF2520"/>
</dbReference>
<dbReference type="eggNOG" id="COG5495">
    <property type="taxonomic scope" value="Bacteria"/>
</dbReference>
<name>Q2JFK2_FRACC</name>
<keyword evidence="5" id="KW-1185">Reference proteome</keyword>
<dbReference type="STRING" id="106370.Francci3_0556"/>
<dbReference type="InterPro" id="IPR037108">
    <property type="entry name" value="TM1727-like_C_sf"/>
</dbReference>
<evidence type="ECO:0000256" key="1">
    <source>
        <dbReference type="SAM" id="MobiDB-lite"/>
    </source>
</evidence>
<dbReference type="OrthoDB" id="8650434at2"/>
<feature type="region of interest" description="Disordered" evidence="1">
    <location>
        <begin position="321"/>
        <end position="358"/>
    </location>
</feature>
<dbReference type="SUPFAM" id="SSF48179">
    <property type="entry name" value="6-phosphogluconate dehydrogenase C-terminal domain-like"/>
    <property type="match status" value="1"/>
</dbReference>
<proteinExistence type="predicted"/>
<dbReference type="EMBL" id="CP000249">
    <property type="protein sequence ID" value="ABD09940.1"/>
    <property type="molecule type" value="Genomic_DNA"/>
</dbReference>
<feature type="region of interest" description="Disordered" evidence="1">
    <location>
        <begin position="1"/>
        <end position="45"/>
    </location>
</feature>
<feature type="domain" description="DUF2520" evidence="3">
    <location>
        <begin position="173"/>
        <end position="296"/>
    </location>
</feature>
<protein>
    <recommendedName>
        <fullName evidence="6">DUF2520 domain-containing protein</fullName>
    </recommendedName>
</protein>
<reference evidence="4 5" key="1">
    <citation type="journal article" date="2007" name="Genome Res.">
        <title>Genome characteristics of facultatively symbiotic Frankia sp. strains reflect host range and host plant biogeography.</title>
        <authorList>
            <person name="Normand P."/>
            <person name="Lapierre P."/>
            <person name="Tisa L.S."/>
            <person name="Gogarten J.P."/>
            <person name="Alloisio N."/>
            <person name="Bagnarol E."/>
            <person name="Bassi C.A."/>
            <person name="Berry A.M."/>
            <person name="Bickhart D.M."/>
            <person name="Choisne N."/>
            <person name="Couloux A."/>
            <person name="Cournoyer B."/>
            <person name="Cruveiller S."/>
            <person name="Daubin V."/>
            <person name="Demange N."/>
            <person name="Francino M.P."/>
            <person name="Goltsman E."/>
            <person name="Huang Y."/>
            <person name="Kopp O.R."/>
            <person name="Labarre L."/>
            <person name="Lapidus A."/>
            <person name="Lavire C."/>
            <person name="Marechal J."/>
            <person name="Martinez M."/>
            <person name="Mastronunzio J.E."/>
            <person name="Mullin B.C."/>
            <person name="Niemann J."/>
            <person name="Pujic P."/>
            <person name="Rawnsley T."/>
            <person name="Rouy Z."/>
            <person name="Schenowitz C."/>
            <person name="Sellstedt A."/>
            <person name="Tavares F."/>
            <person name="Tomkins J.P."/>
            <person name="Vallenet D."/>
            <person name="Valverde C."/>
            <person name="Wall L.G."/>
            <person name="Wang Y."/>
            <person name="Medigue C."/>
            <person name="Benson D.R."/>
        </authorList>
    </citation>
    <scope>NUCLEOTIDE SEQUENCE [LARGE SCALE GENOMIC DNA]</scope>
    <source>
        <strain evidence="5">DSM 45818 / CECT 9043 / CcI3</strain>
    </source>
</reference>
<dbReference type="InterPro" id="IPR008927">
    <property type="entry name" value="6-PGluconate_DH-like_C_sf"/>
</dbReference>
<dbReference type="AlphaFoldDB" id="Q2JFK2"/>
<evidence type="ECO:0000313" key="5">
    <source>
        <dbReference type="Proteomes" id="UP000001937"/>
    </source>
</evidence>
<organism evidence="4 5">
    <name type="scientific">Frankia casuarinae (strain DSM 45818 / CECT 9043 / HFP020203 / CcI3)</name>
    <dbReference type="NCBI Taxonomy" id="106370"/>
    <lineage>
        <taxon>Bacteria</taxon>
        <taxon>Bacillati</taxon>
        <taxon>Actinomycetota</taxon>
        <taxon>Actinomycetes</taxon>
        <taxon>Frankiales</taxon>
        <taxon>Frankiaceae</taxon>
        <taxon>Frankia</taxon>
    </lineage>
</organism>
<dbReference type="InterPro" id="IPR036291">
    <property type="entry name" value="NAD(P)-bd_dom_sf"/>
</dbReference>
<sequence length="358" mass="35783">MTHRPHEQSDAASGPDDGRPDAAPSSTAASAGPREAGPREKVGIVGPGRAGTALGLALAAAGYPVVAVGVRSPRHRSRAVNLFPDAGVGGVAEVAGRAEVLLVSVPDDAIGPVVTDLVAAGAVGPGRTLVHLSGRHGLGVLAAGGDVGAARIALHPIMTLPGIIEDSGLLVGVPFGITADPVAEGLARRLVTDVGGIALPVADDRRDLYHASLVLGGNFLTTLVAAAGEVLAAAGVPDPAAALGPLLRASLANTLTDGWSASTGPVRRGDLGTVVAHLTALDRLDPQIAAVYRRLAIFTAEELERVGLLAPAVVARLREAVPDEPGDRPGEARRGPAAVRVGGGGHTSDGNVRPAPSR</sequence>